<organism evidence="1 2">
    <name type="scientific">Bosea lathyri</name>
    <dbReference type="NCBI Taxonomy" id="1036778"/>
    <lineage>
        <taxon>Bacteria</taxon>
        <taxon>Pseudomonadati</taxon>
        <taxon>Pseudomonadota</taxon>
        <taxon>Alphaproteobacteria</taxon>
        <taxon>Hyphomicrobiales</taxon>
        <taxon>Boseaceae</taxon>
        <taxon>Bosea</taxon>
    </lineage>
</organism>
<accession>A0A1H5XPT2</accession>
<dbReference type="AlphaFoldDB" id="A0A1H5XPT2"/>
<sequence>MKSKLDPVLAAALRKLYIDLRLAVADVDSAFGPAPCNGRQEAVDSKEFLTADRKVQSIVRQIAAIQDR</sequence>
<evidence type="ECO:0000313" key="2">
    <source>
        <dbReference type="Proteomes" id="UP000236743"/>
    </source>
</evidence>
<name>A0A1H5XPT2_9HYPH</name>
<dbReference type="RefSeq" id="WP_103872162.1">
    <property type="nucleotide sequence ID" value="NZ_FNUY01000003.1"/>
</dbReference>
<keyword evidence="2" id="KW-1185">Reference proteome</keyword>
<protein>
    <submittedName>
        <fullName evidence="1">Uncharacterized protein</fullName>
    </submittedName>
</protein>
<reference evidence="1 2" key="1">
    <citation type="submission" date="2016-10" db="EMBL/GenBank/DDBJ databases">
        <authorList>
            <person name="de Groot N.N."/>
        </authorList>
    </citation>
    <scope>NUCLEOTIDE SEQUENCE [LARGE SCALE GENOMIC DNA]</scope>
    <source>
        <strain evidence="1 2">DSM 26656</strain>
    </source>
</reference>
<proteinExistence type="predicted"/>
<dbReference type="Proteomes" id="UP000236743">
    <property type="component" value="Unassembled WGS sequence"/>
</dbReference>
<gene>
    <name evidence="1" type="ORF">SAMN04488115_103326</name>
</gene>
<dbReference type="EMBL" id="FNUY01000003">
    <property type="protein sequence ID" value="SEG13447.1"/>
    <property type="molecule type" value="Genomic_DNA"/>
</dbReference>
<evidence type="ECO:0000313" key="1">
    <source>
        <dbReference type="EMBL" id="SEG13447.1"/>
    </source>
</evidence>